<evidence type="ECO:0000313" key="3">
    <source>
        <dbReference type="Proteomes" id="UP001151516"/>
    </source>
</evidence>
<evidence type="ECO:0000313" key="2">
    <source>
        <dbReference type="EMBL" id="KAJ2681289.1"/>
    </source>
</evidence>
<dbReference type="Gene3D" id="1.25.40.10">
    <property type="entry name" value="Tetratricopeptide repeat domain"/>
    <property type="match status" value="1"/>
</dbReference>
<dbReference type="Pfam" id="PF06041">
    <property type="entry name" value="DUF924"/>
    <property type="match status" value="1"/>
</dbReference>
<feature type="region of interest" description="Disordered" evidence="1">
    <location>
        <begin position="148"/>
        <end position="167"/>
    </location>
</feature>
<dbReference type="InterPro" id="IPR010323">
    <property type="entry name" value="DUF924"/>
</dbReference>
<dbReference type="InterPro" id="IPR011990">
    <property type="entry name" value="TPR-like_helical_dom_sf"/>
</dbReference>
<dbReference type="EMBL" id="JANBTX010000685">
    <property type="protein sequence ID" value="KAJ2681289.1"/>
    <property type="molecule type" value="Genomic_DNA"/>
</dbReference>
<dbReference type="SUPFAM" id="SSF48452">
    <property type="entry name" value="TPR-like"/>
    <property type="match status" value="1"/>
</dbReference>
<reference evidence="2" key="1">
    <citation type="submission" date="2022-07" db="EMBL/GenBank/DDBJ databases">
        <title>Phylogenomic reconstructions and comparative analyses of Kickxellomycotina fungi.</title>
        <authorList>
            <person name="Reynolds N.K."/>
            <person name="Stajich J.E."/>
            <person name="Barry K."/>
            <person name="Grigoriev I.V."/>
            <person name="Crous P."/>
            <person name="Smith M.E."/>
        </authorList>
    </citation>
    <scope>NUCLEOTIDE SEQUENCE</scope>
    <source>
        <strain evidence="2">CBS 109367</strain>
    </source>
</reference>
<evidence type="ECO:0000256" key="1">
    <source>
        <dbReference type="SAM" id="MobiDB-lite"/>
    </source>
</evidence>
<comment type="caution">
    <text evidence="2">The sequence shown here is derived from an EMBL/GenBank/DDBJ whole genome shotgun (WGS) entry which is preliminary data.</text>
</comment>
<gene>
    <name evidence="2" type="ORF">IWW39_006381</name>
</gene>
<organism evidence="2 3">
    <name type="scientific">Coemansia spiralis</name>
    <dbReference type="NCBI Taxonomy" id="417178"/>
    <lineage>
        <taxon>Eukaryota</taxon>
        <taxon>Fungi</taxon>
        <taxon>Fungi incertae sedis</taxon>
        <taxon>Zoopagomycota</taxon>
        <taxon>Kickxellomycotina</taxon>
        <taxon>Kickxellomycetes</taxon>
        <taxon>Kickxellales</taxon>
        <taxon>Kickxellaceae</taxon>
        <taxon>Coemansia</taxon>
    </lineage>
</organism>
<dbReference type="AlphaFoldDB" id="A0A9W8G8B4"/>
<evidence type="ECO:0008006" key="4">
    <source>
        <dbReference type="Google" id="ProtNLM"/>
    </source>
</evidence>
<sequence length="167" mass="18935">MVIDAQIKAKFGALHTQVIATKEHVDAAKETPEGTLALIILLDQMGRNMYRGQAQAFSGDPIARSLAMFMVRRKFHEQLRLVKRSFVYMPLMHAEDAEAQELSVQMYTELAEQLKAPDEDAKNDDFAAFAQLHRDVIGEFGRFPSRNKALGRESTPEEAEWLKNPPF</sequence>
<proteinExistence type="predicted"/>
<protein>
    <recommendedName>
        <fullName evidence="4">DUF924 domain-containing protein</fullName>
    </recommendedName>
</protein>
<accession>A0A9W8G8B4</accession>
<dbReference type="Proteomes" id="UP001151516">
    <property type="component" value="Unassembled WGS sequence"/>
</dbReference>
<dbReference type="Gene3D" id="1.20.58.320">
    <property type="entry name" value="TPR-like"/>
    <property type="match status" value="1"/>
</dbReference>
<name>A0A9W8G8B4_9FUNG</name>
<keyword evidence="3" id="KW-1185">Reference proteome</keyword>
<dbReference type="OrthoDB" id="414698at2759"/>